<keyword evidence="6" id="KW-0812">Transmembrane</keyword>
<evidence type="ECO:0000256" key="13">
    <source>
        <dbReference type="PIRSR" id="PIRSR602403-1"/>
    </source>
</evidence>
<sequence>KSTGKPFVVRWWANDYIVMPPKYLNDVRGASWRHLSFFENISNALHLHRSVGDLYTVDSSQRMVDVVKKGLNPRIPQLTTTLVQEIDYALNILIGTSSEWKDIQAMELLAEVAHRAATRVLIGEELCRDDAFIRQSMSFLESIFVTALVITKLPLGPFRSLLSRPISFIHRGKLHKCMNMLRPLVNARMEEKDLHAIPKKLDAIQWTLDLFPDTANNSDQDRFLKELLHNLWAGSSAPGGMMTEVIWQLLLNFQNIEVLRKEASEALHRHGWSEKMLNSLHLQDSFIRETNRLFPTGSITCVRTVVGKPFQFSDGLILPAGTRFGFPAQAIQHDHDALRNPSEFDGFRFAGKNTKDISVTDGDKREGASSVDKSYFPWGYGNHVCPGRFFAVRLMKLVITKLILEYDIKWDRKTKDRPIPVHVEGQFVPNMDQKIHLRKCTAL</sequence>
<dbReference type="InterPro" id="IPR036396">
    <property type="entry name" value="Cyt_P450_sf"/>
</dbReference>
<keyword evidence="11 14" id="KW-0503">Monooxygenase</keyword>
<evidence type="ECO:0000256" key="12">
    <source>
        <dbReference type="ARBA" id="ARBA00023136"/>
    </source>
</evidence>
<evidence type="ECO:0000256" key="11">
    <source>
        <dbReference type="ARBA" id="ARBA00023033"/>
    </source>
</evidence>
<feature type="binding site" description="axial binding residue" evidence="13">
    <location>
        <position position="385"/>
    </location>
    <ligand>
        <name>heme</name>
        <dbReference type="ChEBI" id="CHEBI:30413"/>
    </ligand>
    <ligandPart>
        <name>Fe</name>
        <dbReference type="ChEBI" id="CHEBI:18248"/>
    </ligandPart>
</feature>
<comment type="pathway">
    <text evidence="3">Mycotoxin biosynthesis.</text>
</comment>
<dbReference type="GO" id="GO:0005506">
    <property type="term" value="F:iron ion binding"/>
    <property type="evidence" value="ECO:0007669"/>
    <property type="project" value="InterPro"/>
</dbReference>
<evidence type="ECO:0000256" key="8">
    <source>
        <dbReference type="ARBA" id="ARBA00022989"/>
    </source>
</evidence>
<accession>A0A6A6X0F4</accession>
<organism evidence="15 16">
    <name type="scientific">Melanomma pulvis-pyrius CBS 109.77</name>
    <dbReference type="NCBI Taxonomy" id="1314802"/>
    <lineage>
        <taxon>Eukaryota</taxon>
        <taxon>Fungi</taxon>
        <taxon>Dikarya</taxon>
        <taxon>Ascomycota</taxon>
        <taxon>Pezizomycotina</taxon>
        <taxon>Dothideomycetes</taxon>
        <taxon>Pleosporomycetidae</taxon>
        <taxon>Pleosporales</taxon>
        <taxon>Melanommataceae</taxon>
        <taxon>Melanomma</taxon>
    </lineage>
</organism>
<comment type="similarity">
    <text evidence="4 14">Belongs to the cytochrome P450 family.</text>
</comment>
<dbReference type="GO" id="GO:0016705">
    <property type="term" value="F:oxidoreductase activity, acting on paired donors, with incorporation or reduction of molecular oxygen"/>
    <property type="evidence" value="ECO:0007669"/>
    <property type="project" value="InterPro"/>
</dbReference>
<name>A0A6A6X0F4_9PLEO</name>
<dbReference type="GO" id="GO:0020037">
    <property type="term" value="F:heme binding"/>
    <property type="evidence" value="ECO:0007669"/>
    <property type="project" value="InterPro"/>
</dbReference>
<evidence type="ECO:0000256" key="1">
    <source>
        <dbReference type="ARBA" id="ARBA00001971"/>
    </source>
</evidence>
<dbReference type="Gene3D" id="1.10.630.10">
    <property type="entry name" value="Cytochrome P450"/>
    <property type="match status" value="1"/>
</dbReference>
<dbReference type="EMBL" id="MU002124">
    <property type="protein sequence ID" value="KAF2789623.1"/>
    <property type="molecule type" value="Genomic_DNA"/>
</dbReference>
<dbReference type="GO" id="GO:0004497">
    <property type="term" value="F:monooxygenase activity"/>
    <property type="evidence" value="ECO:0007669"/>
    <property type="project" value="UniProtKB-KW"/>
</dbReference>
<dbReference type="InterPro" id="IPR017972">
    <property type="entry name" value="Cyt_P450_CS"/>
</dbReference>
<dbReference type="Proteomes" id="UP000799757">
    <property type="component" value="Unassembled WGS sequence"/>
</dbReference>
<keyword evidence="12" id="KW-0472">Membrane</keyword>
<dbReference type="GO" id="GO:0016020">
    <property type="term" value="C:membrane"/>
    <property type="evidence" value="ECO:0007669"/>
    <property type="project" value="UniProtKB-SubCell"/>
</dbReference>
<evidence type="ECO:0000256" key="2">
    <source>
        <dbReference type="ARBA" id="ARBA00004370"/>
    </source>
</evidence>
<keyword evidence="16" id="KW-1185">Reference proteome</keyword>
<comment type="subcellular location">
    <subcellularLocation>
        <location evidence="2">Membrane</location>
    </subcellularLocation>
</comment>
<evidence type="ECO:0000256" key="7">
    <source>
        <dbReference type="ARBA" id="ARBA00022723"/>
    </source>
</evidence>
<dbReference type="CDD" id="cd11041">
    <property type="entry name" value="CYP503A1-like"/>
    <property type="match status" value="1"/>
</dbReference>
<feature type="non-terminal residue" evidence="15">
    <location>
        <position position="1"/>
    </location>
</feature>
<dbReference type="PANTHER" id="PTHR46206">
    <property type="entry name" value="CYTOCHROME P450"/>
    <property type="match status" value="1"/>
</dbReference>
<dbReference type="InterPro" id="IPR001128">
    <property type="entry name" value="Cyt_P450"/>
</dbReference>
<keyword evidence="5 13" id="KW-0349">Heme</keyword>
<dbReference type="PANTHER" id="PTHR46206:SF5">
    <property type="entry name" value="P450, PUTATIVE (EUROFUNG)-RELATED"/>
    <property type="match status" value="1"/>
</dbReference>
<evidence type="ECO:0000256" key="5">
    <source>
        <dbReference type="ARBA" id="ARBA00022617"/>
    </source>
</evidence>
<evidence type="ECO:0000256" key="4">
    <source>
        <dbReference type="ARBA" id="ARBA00010617"/>
    </source>
</evidence>
<dbReference type="OrthoDB" id="1844152at2759"/>
<dbReference type="SUPFAM" id="SSF48264">
    <property type="entry name" value="Cytochrome P450"/>
    <property type="match status" value="1"/>
</dbReference>
<reference evidence="15" key="1">
    <citation type="journal article" date="2020" name="Stud. Mycol.">
        <title>101 Dothideomycetes genomes: a test case for predicting lifestyles and emergence of pathogens.</title>
        <authorList>
            <person name="Haridas S."/>
            <person name="Albert R."/>
            <person name="Binder M."/>
            <person name="Bloem J."/>
            <person name="Labutti K."/>
            <person name="Salamov A."/>
            <person name="Andreopoulos B."/>
            <person name="Baker S."/>
            <person name="Barry K."/>
            <person name="Bills G."/>
            <person name="Bluhm B."/>
            <person name="Cannon C."/>
            <person name="Castanera R."/>
            <person name="Culley D."/>
            <person name="Daum C."/>
            <person name="Ezra D."/>
            <person name="Gonzalez J."/>
            <person name="Henrissat B."/>
            <person name="Kuo A."/>
            <person name="Liang C."/>
            <person name="Lipzen A."/>
            <person name="Lutzoni F."/>
            <person name="Magnuson J."/>
            <person name="Mondo S."/>
            <person name="Nolan M."/>
            <person name="Ohm R."/>
            <person name="Pangilinan J."/>
            <person name="Park H.-J."/>
            <person name="Ramirez L."/>
            <person name="Alfaro M."/>
            <person name="Sun H."/>
            <person name="Tritt A."/>
            <person name="Yoshinaga Y."/>
            <person name="Zwiers L.-H."/>
            <person name="Turgeon B."/>
            <person name="Goodwin S."/>
            <person name="Spatafora J."/>
            <person name="Crous P."/>
            <person name="Grigoriev I."/>
        </authorList>
    </citation>
    <scope>NUCLEOTIDE SEQUENCE</scope>
    <source>
        <strain evidence="15">CBS 109.77</strain>
    </source>
</reference>
<comment type="cofactor">
    <cofactor evidence="1 13">
        <name>heme</name>
        <dbReference type="ChEBI" id="CHEBI:30413"/>
    </cofactor>
</comment>
<keyword evidence="10 13" id="KW-0408">Iron</keyword>
<dbReference type="Pfam" id="PF00067">
    <property type="entry name" value="p450"/>
    <property type="match status" value="1"/>
</dbReference>
<dbReference type="PROSITE" id="PS00086">
    <property type="entry name" value="CYTOCHROME_P450"/>
    <property type="match status" value="1"/>
</dbReference>
<keyword evidence="9 14" id="KW-0560">Oxidoreductase</keyword>
<evidence type="ECO:0000256" key="6">
    <source>
        <dbReference type="ARBA" id="ARBA00022692"/>
    </source>
</evidence>
<evidence type="ECO:0000256" key="10">
    <source>
        <dbReference type="ARBA" id="ARBA00023004"/>
    </source>
</evidence>
<dbReference type="AlphaFoldDB" id="A0A6A6X0F4"/>
<keyword evidence="7 13" id="KW-0479">Metal-binding</keyword>
<keyword evidence="8" id="KW-1133">Transmembrane helix</keyword>
<evidence type="ECO:0000313" key="16">
    <source>
        <dbReference type="Proteomes" id="UP000799757"/>
    </source>
</evidence>
<proteinExistence type="inferred from homology"/>
<evidence type="ECO:0000256" key="3">
    <source>
        <dbReference type="ARBA" id="ARBA00004685"/>
    </source>
</evidence>
<dbReference type="PRINTS" id="PR00465">
    <property type="entry name" value="EP450IV"/>
</dbReference>
<gene>
    <name evidence="15" type="ORF">K505DRAFT_252900</name>
</gene>
<protein>
    <submittedName>
        <fullName evidence="15">Cytochrome P450 monooxygenase</fullName>
    </submittedName>
</protein>
<evidence type="ECO:0000313" key="15">
    <source>
        <dbReference type="EMBL" id="KAF2789623.1"/>
    </source>
</evidence>
<evidence type="ECO:0000256" key="14">
    <source>
        <dbReference type="RuleBase" id="RU000461"/>
    </source>
</evidence>
<evidence type="ECO:0000256" key="9">
    <source>
        <dbReference type="ARBA" id="ARBA00023002"/>
    </source>
</evidence>
<dbReference type="InterPro" id="IPR002403">
    <property type="entry name" value="Cyt_P450_E_grp-IV"/>
</dbReference>